<dbReference type="Gramene" id="ORGLA04G0066700.1">
    <property type="protein sequence ID" value="ORGLA04G0066700.1"/>
    <property type="gene ID" value="ORGLA04G0066700"/>
</dbReference>
<dbReference type="Pfam" id="PF26133">
    <property type="entry name" value="DUF8039"/>
    <property type="match status" value="1"/>
</dbReference>
<keyword evidence="3" id="KW-1185">Reference proteome</keyword>
<dbReference type="SUPFAM" id="SSF54001">
    <property type="entry name" value="Cysteine proteinases"/>
    <property type="match status" value="1"/>
</dbReference>
<dbReference type="AlphaFoldDB" id="I1PKE8"/>
<dbReference type="EnsemblPlants" id="ORGLA04G0066700.1">
    <property type="protein sequence ID" value="ORGLA04G0066700.1"/>
    <property type="gene ID" value="ORGLA04G0066700"/>
</dbReference>
<sequence>MPTFTVPAAEGLAYKPTPETRVHGAQLRADCAKVQVDSVKPEYELFPLKYPPNDVTEVLSLGYARGTFIQWPKDLIEIRGGKVQASLLAPRKLDLGKGQEESKGKEVKKKYVAPQEFQLGMPFVGDDVLAAMGTACKDLHLYYMEKSNARKPSKATDILGEHDGKPFLGPTNYIVVDFKDLFDLYRLRAVDTSLLKCYSFAHWILLVITPKWSTCHYLNSRIDKNAYDWTPIQLAIDEAWAQYVQRGGLRKTGHDTLIHKKDFPVKQQIGDQCGFHVCHNMRLLYREKVKTLAEFEGTITKSLPSNFEEAMMNTYYATVMM</sequence>
<organism evidence="2 3">
    <name type="scientific">Oryza glaberrima</name>
    <name type="common">African rice</name>
    <dbReference type="NCBI Taxonomy" id="4538"/>
    <lineage>
        <taxon>Eukaryota</taxon>
        <taxon>Viridiplantae</taxon>
        <taxon>Streptophyta</taxon>
        <taxon>Embryophyta</taxon>
        <taxon>Tracheophyta</taxon>
        <taxon>Spermatophyta</taxon>
        <taxon>Magnoliopsida</taxon>
        <taxon>Liliopsida</taxon>
        <taxon>Poales</taxon>
        <taxon>Poaceae</taxon>
        <taxon>BOP clade</taxon>
        <taxon>Oryzoideae</taxon>
        <taxon>Oryzeae</taxon>
        <taxon>Oryzinae</taxon>
        <taxon>Oryza</taxon>
    </lineage>
</organism>
<dbReference type="PANTHER" id="PTHR33018">
    <property type="entry name" value="OS10G0338966 PROTEIN-RELATED"/>
    <property type="match status" value="1"/>
</dbReference>
<name>I1PKE8_ORYGL</name>
<dbReference type="eggNOG" id="ENOG502R4FJ">
    <property type="taxonomic scope" value="Eukaryota"/>
</dbReference>
<protein>
    <recommendedName>
        <fullName evidence="1">DUF8039 domain-containing protein</fullName>
    </recommendedName>
</protein>
<accession>I1PKE8</accession>
<evidence type="ECO:0000313" key="2">
    <source>
        <dbReference type="EnsemblPlants" id="ORGLA04G0066700.1"/>
    </source>
</evidence>
<evidence type="ECO:0000313" key="3">
    <source>
        <dbReference type="Proteomes" id="UP000007306"/>
    </source>
</evidence>
<feature type="domain" description="DUF8039" evidence="1">
    <location>
        <begin position="6"/>
        <end position="78"/>
    </location>
</feature>
<dbReference type="Proteomes" id="UP000007306">
    <property type="component" value="Chromosome 4"/>
</dbReference>
<dbReference type="Gene3D" id="3.40.395.10">
    <property type="entry name" value="Adenoviral Proteinase, Chain A"/>
    <property type="match status" value="1"/>
</dbReference>
<evidence type="ECO:0000259" key="1">
    <source>
        <dbReference type="Pfam" id="PF26133"/>
    </source>
</evidence>
<dbReference type="InterPro" id="IPR058352">
    <property type="entry name" value="DUF8039"/>
</dbReference>
<dbReference type="HOGENOM" id="CLU_872590_0_0_1"/>
<dbReference type="InterPro" id="IPR038765">
    <property type="entry name" value="Papain-like_cys_pep_sf"/>
</dbReference>
<reference evidence="2 3" key="2">
    <citation type="submission" date="2018-04" db="EMBL/GenBank/DDBJ databases">
        <title>OglaRS2 (Oryza glaberrima Reference Sequence Version 2).</title>
        <authorList>
            <person name="Zhang J."/>
            <person name="Kudrna D."/>
            <person name="Lee S."/>
            <person name="Talag J."/>
            <person name="Rajasekar S."/>
            <person name="Wing R.A."/>
        </authorList>
    </citation>
    <scope>NUCLEOTIDE SEQUENCE [LARGE SCALE GENOMIC DNA]</scope>
    <source>
        <strain evidence="2 3">cv. IRGC 96717</strain>
    </source>
</reference>
<dbReference type="PANTHER" id="PTHR33018:SF30">
    <property type="entry name" value="OS02G0502850 PROTEIN"/>
    <property type="match status" value="1"/>
</dbReference>
<proteinExistence type="predicted"/>
<reference evidence="2" key="1">
    <citation type="submission" date="2015-06" db="UniProtKB">
        <authorList>
            <consortium name="EnsemblPlants"/>
        </authorList>
    </citation>
    <scope>IDENTIFICATION</scope>
</reference>